<dbReference type="InterPro" id="IPR029787">
    <property type="entry name" value="Nucleotide_cyclase"/>
</dbReference>
<dbReference type="PANTHER" id="PTHR33121">
    <property type="entry name" value="CYCLIC DI-GMP PHOSPHODIESTERASE PDEF"/>
    <property type="match status" value="1"/>
</dbReference>
<dbReference type="SUPFAM" id="SSF54631">
    <property type="entry name" value="CBS-domain pair"/>
    <property type="match status" value="1"/>
</dbReference>
<protein>
    <submittedName>
        <fullName evidence="3">EAL domain-containing protein</fullName>
    </submittedName>
</protein>
<dbReference type="SMART" id="SM00052">
    <property type="entry name" value="EAL"/>
    <property type="match status" value="1"/>
</dbReference>
<dbReference type="InterPro" id="IPR000644">
    <property type="entry name" value="CBS_dom"/>
</dbReference>
<dbReference type="Proteomes" id="UP001156215">
    <property type="component" value="Chromosome"/>
</dbReference>
<dbReference type="NCBIfam" id="TIGR00254">
    <property type="entry name" value="GGDEF"/>
    <property type="match status" value="1"/>
</dbReference>
<feature type="domain" description="EAL" evidence="1">
    <location>
        <begin position="46"/>
        <end position="297"/>
    </location>
</feature>
<dbReference type="RefSeq" id="WP_269309595.1">
    <property type="nucleotide sequence ID" value="NZ_CP098242.1"/>
</dbReference>
<dbReference type="InterPro" id="IPR043128">
    <property type="entry name" value="Rev_trsase/Diguanyl_cyclase"/>
</dbReference>
<feature type="domain" description="GGDEF" evidence="2">
    <location>
        <begin position="477"/>
        <end position="625"/>
    </location>
</feature>
<dbReference type="SMART" id="SM00267">
    <property type="entry name" value="GGDEF"/>
    <property type="match status" value="1"/>
</dbReference>
<dbReference type="Pfam" id="PF00571">
    <property type="entry name" value="CBS"/>
    <property type="match status" value="1"/>
</dbReference>
<dbReference type="Gene3D" id="3.20.20.450">
    <property type="entry name" value="EAL domain"/>
    <property type="match status" value="1"/>
</dbReference>
<dbReference type="InterPro" id="IPR050706">
    <property type="entry name" value="Cyclic-di-GMP_PDE-like"/>
</dbReference>
<dbReference type="PANTHER" id="PTHR33121:SF76">
    <property type="entry name" value="SIGNALING PROTEIN"/>
    <property type="match status" value="1"/>
</dbReference>
<dbReference type="InterPro" id="IPR000160">
    <property type="entry name" value="GGDEF_dom"/>
</dbReference>
<dbReference type="Gene3D" id="3.10.580.10">
    <property type="entry name" value="CBS-domain"/>
    <property type="match status" value="1"/>
</dbReference>
<dbReference type="AlphaFoldDB" id="A0A9E9P3Z5"/>
<proteinExistence type="predicted"/>
<organism evidence="3 4">
    <name type="scientific">Oxalobacter vibrioformis</name>
    <dbReference type="NCBI Taxonomy" id="933080"/>
    <lineage>
        <taxon>Bacteria</taxon>
        <taxon>Pseudomonadati</taxon>
        <taxon>Pseudomonadota</taxon>
        <taxon>Betaproteobacteria</taxon>
        <taxon>Burkholderiales</taxon>
        <taxon>Oxalobacteraceae</taxon>
        <taxon>Oxalobacter</taxon>
    </lineage>
</organism>
<dbReference type="CDD" id="cd01948">
    <property type="entry name" value="EAL"/>
    <property type="match status" value="1"/>
</dbReference>
<dbReference type="InterPro" id="IPR046342">
    <property type="entry name" value="CBS_dom_sf"/>
</dbReference>
<dbReference type="PROSITE" id="PS50887">
    <property type="entry name" value="GGDEF"/>
    <property type="match status" value="1"/>
</dbReference>
<dbReference type="KEGG" id="ovb:NB640_02630"/>
<dbReference type="InterPro" id="IPR001633">
    <property type="entry name" value="EAL_dom"/>
</dbReference>
<dbReference type="EMBL" id="CP098242">
    <property type="protein sequence ID" value="WAW10573.1"/>
    <property type="molecule type" value="Genomic_DNA"/>
</dbReference>
<dbReference type="CDD" id="cd01949">
    <property type="entry name" value="GGDEF"/>
    <property type="match status" value="1"/>
</dbReference>
<dbReference type="InterPro" id="IPR035919">
    <property type="entry name" value="EAL_sf"/>
</dbReference>
<dbReference type="GO" id="GO:0071111">
    <property type="term" value="F:cyclic-guanylate-specific phosphodiesterase activity"/>
    <property type="evidence" value="ECO:0007669"/>
    <property type="project" value="InterPro"/>
</dbReference>
<dbReference type="SUPFAM" id="SSF55073">
    <property type="entry name" value="Nucleotide cyclase"/>
    <property type="match status" value="1"/>
</dbReference>
<accession>A0A9E9P3Z5</accession>
<sequence>MKPQVRVQNSVLDAGGVKPVSLLTERKNFACEAFSIVPGKESGEILAETQYRIIDRIIEGKYIHPVYQPVVSLADGKIFGYEALSRISSKELEMNIEQMFRVADRMGKLWELETLCRAKAMENFAHKDGERKLFLNVNPNIIYDKKFTQGFTKSCLEEFDMNSNAIIFEITERASVIDNNAFLGAINHYKKQNYGIAIDDVGAGYSGLNLIVDVKPGFMKLDMNLVRNIDRDKTKFLLCKAMVDFCKGSDIKLVAEGIESEEELKTLIKLRVDYGQGYFLGIPRELFDGIAPEKTEMIKKYHSKRYSENVKSSIYPIIGYLSQPGYTFSSDERVEKIYDVLRNNPAITEFSVVEEDRAIGFVTRTYLNEMFGGRFGYSLNSKRNIQDLMMSNFLRVNYYMPIDLVSQLAMQRPYDQLYNPIVVEKEGEYVGMVTIKELLDACTKIEIDVAVHLNPLTRLPGNLLIEQEILHRIFDNKPYCITYYDIDNFKAYNDAYGFENGDLMLSLVADTLKECAVKNEFIGHIGGDDFIVIGDYHEGENYCASVIDRFSSRVTSLYRDEDLKNGCIISKNRHGMTESFPIASLSIAGISNKKYVYQNIDEFSQDISHLKKKCKRKVGNYFEIL</sequence>
<evidence type="ECO:0000313" key="4">
    <source>
        <dbReference type="Proteomes" id="UP001156215"/>
    </source>
</evidence>
<name>A0A9E9P3Z5_9BURK</name>
<dbReference type="Pfam" id="PF00990">
    <property type="entry name" value="GGDEF"/>
    <property type="match status" value="1"/>
</dbReference>
<evidence type="ECO:0000259" key="2">
    <source>
        <dbReference type="PROSITE" id="PS50887"/>
    </source>
</evidence>
<dbReference type="Pfam" id="PF00563">
    <property type="entry name" value="EAL"/>
    <property type="match status" value="1"/>
</dbReference>
<evidence type="ECO:0000259" key="1">
    <source>
        <dbReference type="PROSITE" id="PS50883"/>
    </source>
</evidence>
<keyword evidence="4" id="KW-1185">Reference proteome</keyword>
<evidence type="ECO:0000313" key="3">
    <source>
        <dbReference type="EMBL" id="WAW10573.1"/>
    </source>
</evidence>
<dbReference type="SUPFAM" id="SSF141868">
    <property type="entry name" value="EAL domain-like"/>
    <property type="match status" value="1"/>
</dbReference>
<gene>
    <name evidence="3" type="ORF">NB640_02630</name>
</gene>
<reference evidence="3" key="1">
    <citation type="journal article" date="2022" name="Front. Microbiol.">
        <title>New perspectives on an old grouping: The genomic and phenotypic variability of Oxalobacter formigenes and the implications for calcium oxalate stone prevention.</title>
        <authorList>
            <person name="Chmiel J.A."/>
            <person name="Carr C."/>
            <person name="Stuivenberg G.A."/>
            <person name="Venema R."/>
            <person name="Chanyi R.M."/>
            <person name="Al K.F."/>
            <person name="Giguere D."/>
            <person name="Say H."/>
            <person name="Akouris P.P."/>
            <person name="Dominguez Romero S.A."/>
            <person name="Kwong A."/>
            <person name="Tai V."/>
            <person name="Koval S.F."/>
            <person name="Razvi H."/>
            <person name="Bjazevic J."/>
            <person name="Burton J.P."/>
        </authorList>
    </citation>
    <scope>NUCLEOTIDE SEQUENCE</scope>
    <source>
        <strain evidence="3">WoOx3</strain>
    </source>
</reference>
<dbReference type="PROSITE" id="PS50883">
    <property type="entry name" value="EAL"/>
    <property type="match status" value="1"/>
</dbReference>
<dbReference type="Gene3D" id="3.30.70.270">
    <property type="match status" value="1"/>
</dbReference>